<dbReference type="eggNOG" id="ENOG502S1RX">
    <property type="taxonomic scope" value="Eukaryota"/>
</dbReference>
<dbReference type="EnsemblFungi" id="EJT69309">
    <property type="protein sequence ID" value="EJT69309"/>
    <property type="gene ID" value="GGTG_12928"/>
</dbReference>
<feature type="region of interest" description="Disordered" evidence="1">
    <location>
        <begin position="330"/>
        <end position="391"/>
    </location>
</feature>
<keyword evidence="4" id="KW-1185">Reference proteome</keyword>
<protein>
    <submittedName>
        <fullName evidence="2 3">Uncharacterized protein</fullName>
    </submittedName>
</protein>
<reference evidence="3" key="5">
    <citation type="submission" date="2018-04" db="UniProtKB">
        <authorList>
            <consortium name="EnsemblFungi"/>
        </authorList>
    </citation>
    <scope>IDENTIFICATION</scope>
    <source>
        <strain evidence="3">R3-111a-1</strain>
    </source>
</reference>
<dbReference type="AlphaFoldDB" id="J3PHE9"/>
<dbReference type="Proteomes" id="UP000006039">
    <property type="component" value="Unassembled WGS sequence"/>
</dbReference>
<proteinExistence type="predicted"/>
<evidence type="ECO:0000313" key="2">
    <source>
        <dbReference type="EMBL" id="EJT69309.1"/>
    </source>
</evidence>
<feature type="compositionally biased region" description="Acidic residues" evidence="1">
    <location>
        <begin position="330"/>
        <end position="342"/>
    </location>
</feature>
<dbReference type="VEuPathDB" id="FungiDB:GGTG_12928"/>
<accession>J3PHE9</accession>
<name>J3PHE9_GAET3</name>
<dbReference type="Pfam" id="PF13136">
    <property type="entry name" value="DUF3984"/>
    <property type="match status" value="1"/>
</dbReference>
<feature type="compositionally biased region" description="Basic and acidic residues" evidence="1">
    <location>
        <begin position="380"/>
        <end position="391"/>
    </location>
</feature>
<dbReference type="HOGENOM" id="CLU_040208_0_0_1"/>
<feature type="compositionally biased region" description="Basic and acidic residues" evidence="1">
    <location>
        <begin position="126"/>
        <end position="141"/>
    </location>
</feature>
<reference evidence="2" key="3">
    <citation type="submission" date="2010-09" db="EMBL/GenBank/DDBJ databases">
        <title>Annotation of Gaeumannomyces graminis var. tritici R3-111a-1.</title>
        <authorList>
            <consortium name="The Broad Institute Genome Sequencing Platform"/>
            <person name="Ma L.-J."/>
            <person name="Dead R."/>
            <person name="Young S.K."/>
            <person name="Zeng Q."/>
            <person name="Gargeya S."/>
            <person name="Fitzgerald M."/>
            <person name="Haas B."/>
            <person name="Abouelleil A."/>
            <person name="Alvarado L."/>
            <person name="Arachchi H.M."/>
            <person name="Berlin A."/>
            <person name="Brown A."/>
            <person name="Chapman S.B."/>
            <person name="Chen Z."/>
            <person name="Dunbar C."/>
            <person name="Freedman E."/>
            <person name="Gearin G."/>
            <person name="Gellesch M."/>
            <person name="Goldberg J."/>
            <person name="Griggs A."/>
            <person name="Gujja S."/>
            <person name="Heiman D."/>
            <person name="Howarth C."/>
            <person name="Larson L."/>
            <person name="Lui A."/>
            <person name="MacDonald P.J.P."/>
            <person name="Mehta T."/>
            <person name="Montmayeur A."/>
            <person name="Murphy C."/>
            <person name="Neiman D."/>
            <person name="Pearson M."/>
            <person name="Priest M."/>
            <person name="Roberts A."/>
            <person name="Saif S."/>
            <person name="Shea T."/>
            <person name="Shenoy N."/>
            <person name="Sisk P."/>
            <person name="Stolte C."/>
            <person name="Sykes S."/>
            <person name="Yandava C."/>
            <person name="Wortman J."/>
            <person name="Nusbaum C."/>
            <person name="Birren B."/>
        </authorList>
    </citation>
    <scope>NUCLEOTIDE SEQUENCE</scope>
    <source>
        <strain evidence="2">R3-111a-1</strain>
    </source>
</reference>
<evidence type="ECO:0000313" key="4">
    <source>
        <dbReference type="Proteomes" id="UP000006039"/>
    </source>
</evidence>
<gene>
    <name evidence="3" type="primary">20353386</name>
    <name evidence="2" type="ORF">GGTG_12928</name>
</gene>
<feature type="compositionally biased region" description="Polar residues" evidence="1">
    <location>
        <begin position="53"/>
        <end position="64"/>
    </location>
</feature>
<reference evidence="4" key="1">
    <citation type="submission" date="2010-07" db="EMBL/GenBank/DDBJ databases">
        <title>The genome sequence of Gaeumannomyces graminis var. tritici strain R3-111a-1.</title>
        <authorList>
            <consortium name="The Broad Institute Genome Sequencing Platform"/>
            <person name="Ma L.-J."/>
            <person name="Dead R."/>
            <person name="Young S."/>
            <person name="Zeng Q."/>
            <person name="Koehrsen M."/>
            <person name="Alvarado L."/>
            <person name="Berlin A."/>
            <person name="Chapman S.B."/>
            <person name="Chen Z."/>
            <person name="Freedman E."/>
            <person name="Gellesch M."/>
            <person name="Goldberg J."/>
            <person name="Griggs A."/>
            <person name="Gujja S."/>
            <person name="Heilman E.R."/>
            <person name="Heiman D."/>
            <person name="Hepburn T."/>
            <person name="Howarth C."/>
            <person name="Jen D."/>
            <person name="Larson L."/>
            <person name="Mehta T."/>
            <person name="Neiman D."/>
            <person name="Pearson M."/>
            <person name="Roberts A."/>
            <person name="Saif S."/>
            <person name="Shea T."/>
            <person name="Shenoy N."/>
            <person name="Sisk P."/>
            <person name="Stolte C."/>
            <person name="Sykes S."/>
            <person name="Walk T."/>
            <person name="White J."/>
            <person name="Yandava C."/>
            <person name="Haas B."/>
            <person name="Nusbaum C."/>
            <person name="Birren B."/>
        </authorList>
    </citation>
    <scope>NUCLEOTIDE SEQUENCE [LARGE SCALE GENOMIC DNA]</scope>
    <source>
        <strain evidence="4">R3-111a-1</strain>
    </source>
</reference>
<dbReference type="InterPro" id="IPR025040">
    <property type="entry name" value="DUF3984"/>
</dbReference>
<dbReference type="STRING" id="644352.J3PHE9"/>
<feature type="compositionally biased region" description="Basic residues" evidence="1">
    <location>
        <begin position="98"/>
        <end position="115"/>
    </location>
</feature>
<dbReference type="GeneID" id="20353386"/>
<reference evidence="2" key="2">
    <citation type="submission" date="2010-07" db="EMBL/GenBank/DDBJ databases">
        <authorList>
            <consortium name="The Broad Institute Genome Sequencing Platform"/>
            <consortium name="Broad Institute Genome Sequencing Center for Infectious Disease"/>
            <person name="Ma L.-J."/>
            <person name="Dead R."/>
            <person name="Young S."/>
            <person name="Zeng Q."/>
            <person name="Koehrsen M."/>
            <person name="Alvarado L."/>
            <person name="Berlin A."/>
            <person name="Chapman S.B."/>
            <person name="Chen Z."/>
            <person name="Freedman E."/>
            <person name="Gellesch M."/>
            <person name="Goldberg J."/>
            <person name="Griggs A."/>
            <person name="Gujja S."/>
            <person name="Heilman E.R."/>
            <person name="Heiman D."/>
            <person name="Hepburn T."/>
            <person name="Howarth C."/>
            <person name="Jen D."/>
            <person name="Larson L."/>
            <person name="Mehta T."/>
            <person name="Neiman D."/>
            <person name="Pearson M."/>
            <person name="Roberts A."/>
            <person name="Saif S."/>
            <person name="Shea T."/>
            <person name="Shenoy N."/>
            <person name="Sisk P."/>
            <person name="Stolte C."/>
            <person name="Sykes S."/>
            <person name="Walk T."/>
            <person name="White J."/>
            <person name="Yandava C."/>
            <person name="Haas B."/>
            <person name="Nusbaum C."/>
            <person name="Birren B."/>
        </authorList>
    </citation>
    <scope>NUCLEOTIDE SEQUENCE</scope>
    <source>
        <strain evidence="2">R3-111a-1</strain>
    </source>
</reference>
<dbReference type="OrthoDB" id="5339776at2759"/>
<dbReference type="RefSeq" id="XP_009229094.1">
    <property type="nucleotide sequence ID" value="XM_009230830.1"/>
</dbReference>
<dbReference type="EMBL" id="GL385404">
    <property type="protein sequence ID" value="EJT69309.1"/>
    <property type="molecule type" value="Genomic_DNA"/>
</dbReference>
<organism evidence="2">
    <name type="scientific">Gaeumannomyces tritici (strain R3-111a-1)</name>
    <name type="common">Wheat and barley take-all root rot fungus</name>
    <name type="synonym">Gaeumannomyces graminis var. tritici</name>
    <dbReference type="NCBI Taxonomy" id="644352"/>
    <lineage>
        <taxon>Eukaryota</taxon>
        <taxon>Fungi</taxon>
        <taxon>Dikarya</taxon>
        <taxon>Ascomycota</taxon>
        <taxon>Pezizomycotina</taxon>
        <taxon>Sordariomycetes</taxon>
        <taxon>Sordariomycetidae</taxon>
        <taxon>Magnaporthales</taxon>
        <taxon>Magnaporthaceae</taxon>
        <taxon>Gaeumannomyces</taxon>
    </lineage>
</organism>
<evidence type="ECO:0000256" key="1">
    <source>
        <dbReference type="SAM" id="MobiDB-lite"/>
    </source>
</evidence>
<evidence type="ECO:0000313" key="3">
    <source>
        <dbReference type="EnsemblFungi" id="EJT69309"/>
    </source>
</evidence>
<reference evidence="3" key="4">
    <citation type="journal article" date="2015" name="G3 (Bethesda)">
        <title>Genome sequences of three phytopathogenic species of the Magnaporthaceae family of fungi.</title>
        <authorList>
            <person name="Okagaki L.H."/>
            <person name="Nunes C.C."/>
            <person name="Sailsbery J."/>
            <person name="Clay B."/>
            <person name="Brown D."/>
            <person name="John T."/>
            <person name="Oh Y."/>
            <person name="Young N."/>
            <person name="Fitzgerald M."/>
            <person name="Haas B.J."/>
            <person name="Zeng Q."/>
            <person name="Young S."/>
            <person name="Adiconis X."/>
            <person name="Fan L."/>
            <person name="Levin J.Z."/>
            <person name="Mitchell T.K."/>
            <person name="Okubara P.A."/>
            <person name="Farman M.L."/>
            <person name="Kohn L.M."/>
            <person name="Birren B."/>
            <person name="Ma L.-J."/>
            <person name="Dean R.A."/>
        </authorList>
    </citation>
    <scope>NUCLEOTIDE SEQUENCE</scope>
    <source>
        <strain evidence="3">R3-111a-1</strain>
    </source>
</reference>
<sequence>MDVAYNQHSSHARRKNWSSTNLNHLTLAPLTTKLPIGDAEDLAEALTAPPVQTTSYLQGKSAPTTPGLLSHSPARSRSRSHTRNDGAIAAGTLTKSKSTTHLHLRKSNGGGHHKNSGILSPTTKRRRDEAGGGLSSKDRNDSDWMLRAGAVLSGECRESKGQAWLVSRASSTSLAGPAGTPLDLEEAAFERNLAREREHQYHGLWSSSRRHSRRGSSAALALVDDEFVAVSPPGSRLGSRSHSRVMTPMDERRRSLDGSYFGSHRHAESPDEMAGPDFVNLDENLEAVELDTSVEDEAVVRRLVKREQVGSGGFWFGNVLGWRLFSVEENDAESDEDDEDGESYATGDLGIDPIGGVSADGLPDQKRSGLRQFEGITSIPEKRVPPPKADEGGWHDAAWLLSVASKVLL</sequence>
<feature type="region of interest" description="Disordered" evidence="1">
    <location>
        <begin position="53"/>
        <end position="141"/>
    </location>
</feature>